<name>A0A2Z4Y5K7_SUMC1</name>
<feature type="transmembrane region" description="Helical" evidence="8">
    <location>
        <begin position="152"/>
        <end position="182"/>
    </location>
</feature>
<reference evidence="10 11" key="1">
    <citation type="submission" date="2018-05" db="EMBL/GenBank/DDBJ databases">
        <title>A metagenomic window into the 2 km-deep terrestrial subsurface aquifer revealed taxonomically and functionally diverse microbial community comprising novel uncultured bacterial lineages.</title>
        <authorList>
            <person name="Kadnikov V.V."/>
            <person name="Mardanov A.V."/>
            <person name="Beletsky A.V."/>
            <person name="Banks D."/>
            <person name="Pimenov N.V."/>
            <person name="Frank Y.A."/>
            <person name="Karnachuk O.V."/>
            <person name="Ravin N.V."/>
        </authorList>
    </citation>
    <scope>NUCLEOTIDE SEQUENCE [LARGE SCALE GENOMIC DNA]</scope>
    <source>
        <strain evidence="10">BY</strain>
    </source>
</reference>
<dbReference type="EMBL" id="CP030759">
    <property type="protein sequence ID" value="AXA35705.1"/>
    <property type="molecule type" value="Genomic_DNA"/>
</dbReference>
<organism evidence="10 11">
    <name type="scientific">Sumerlaea chitinivorans</name>
    <dbReference type="NCBI Taxonomy" id="2250252"/>
    <lineage>
        <taxon>Bacteria</taxon>
        <taxon>Candidatus Sumerlaeota</taxon>
        <taxon>Candidatus Sumerlaeia</taxon>
        <taxon>Candidatus Sumerlaeales</taxon>
        <taxon>Candidatus Sumerlaeaceae</taxon>
        <taxon>Candidatus Sumerlaea</taxon>
    </lineage>
</organism>
<keyword evidence="5 8" id="KW-0812">Transmembrane</keyword>
<evidence type="ECO:0000256" key="4">
    <source>
        <dbReference type="ARBA" id="ARBA00022679"/>
    </source>
</evidence>
<feature type="transmembrane region" description="Helical" evidence="8">
    <location>
        <begin position="319"/>
        <end position="339"/>
    </location>
</feature>
<evidence type="ECO:0000313" key="10">
    <source>
        <dbReference type="EMBL" id="AXA35705.1"/>
    </source>
</evidence>
<keyword evidence="7 8" id="KW-0472">Membrane</keyword>
<feature type="domain" description="Glycosyltransferase RgtA/B/C/D-like" evidence="9">
    <location>
        <begin position="54"/>
        <end position="210"/>
    </location>
</feature>
<keyword evidence="3" id="KW-0328">Glycosyltransferase</keyword>
<dbReference type="Proteomes" id="UP000262583">
    <property type="component" value="Chromosome"/>
</dbReference>
<protein>
    <recommendedName>
        <fullName evidence="9">Glycosyltransferase RgtA/B/C/D-like domain-containing protein</fullName>
    </recommendedName>
</protein>
<evidence type="ECO:0000256" key="7">
    <source>
        <dbReference type="ARBA" id="ARBA00023136"/>
    </source>
</evidence>
<feature type="transmembrane region" description="Helical" evidence="8">
    <location>
        <begin position="289"/>
        <end position="307"/>
    </location>
</feature>
<comment type="subcellular location">
    <subcellularLocation>
        <location evidence="1">Cell membrane</location>
        <topology evidence="1">Multi-pass membrane protein</topology>
    </subcellularLocation>
</comment>
<feature type="transmembrane region" description="Helical" evidence="8">
    <location>
        <begin position="194"/>
        <end position="214"/>
    </location>
</feature>
<dbReference type="InterPro" id="IPR038731">
    <property type="entry name" value="RgtA/B/C-like"/>
</dbReference>
<evidence type="ECO:0000313" key="11">
    <source>
        <dbReference type="Proteomes" id="UP000262583"/>
    </source>
</evidence>
<evidence type="ECO:0000256" key="1">
    <source>
        <dbReference type="ARBA" id="ARBA00004651"/>
    </source>
</evidence>
<sequence>MRRLGLWLALVFVGSGIIYSVGLGRGFTVDEYTTWQATRLPLPELIANRLRAGHSPVYFVFESWWVRVFGDAEWVMRVPSVLFAAGSVVLLFLFLRSLLGNSVANYALPLLLTHQLAVTCAHSARPYAGALFFSIALGFTLSQWWRDGKLRMLFYLFATTLLGLLFYPAFGLSVAAMAVACLTAIPCNKRKATWGLLTLLLAVLVLAVPTLLLAKSQQRFSLQGFSWSFERPINLLARTVFGDYKLVFRGATRYLVLVVWGWLLFRAFWTLRSSVMFRSIASDFPISRFLTSWVFVPPLALNLFEAVTHRNVLSHPRYLLPSLGGIIVLHAVAFASCQIQPQAKRDGWNKWLRLMPFLMVTFQLIVTLGWLRTNGDGPHELAPQLLRINARAPVIGMTHPLSYEWRNLEHRPPLIPAYQLSVEEFQELIHKAAPDGISWVFVYDNNKNSLDTHVRENLPRGLQCAQRLSVQDARAYLITPRSTQID</sequence>
<evidence type="ECO:0000256" key="3">
    <source>
        <dbReference type="ARBA" id="ARBA00022676"/>
    </source>
</evidence>
<dbReference type="GO" id="GO:0005886">
    <property type="term" value="C:plasma membrane"/>
    <property type="evidence" value="ECO:0007669"/>
    <property type="project" value="UniProtKB-SubCell"/>
</dbReference>
<evidence type="ECO:0000256" key="2">
    <source>
        <dbReference type="ARBA" id="ARBA00022475"/>
    </source>
</evidence>
<feature type="transmembrane region" description="Helical" evidence="8">
    <location>
        <begin position="251"/>
        <end position="269"/>
    </location>
</feature>
<evidence type="ECO:0000259" key="9">
    <source>
        <dbReference type="Pfam" id="PF13231"/>
    </source>
</evidence>
<dbReference type="AlphaFoldDB" id="A0A2Z4Y5K7"/>
<evidence type="ECO:0000256" key="5">
    <source>
        <dbReference type="ARBA" id="ARBA00022692"/>
    </source>
</evidence>
<dbReference type="KEGG" id="schv:BRCON_0928"/>
<keyword evidence="6 8" id="KW-1133">Transmembrane helix</keyword>
<dbReference type="PANTHER" id="PTHR33908:SF11">
    <property type="entry name" value="MEMBRANE PROTEIN"/>
    <property type="match status" value="1"/>
</dbReference>
<feature type="transmembrane region" description="Helical" evidence="8">
    <location>
        <begin position="351"/>
        <end position="371"/>
    </location>
</feature>
<evidence type="ECO:0000256" key="6">
    <source>
        <dbReference type="ARBA" id="ARBA00022989"/>
    </source>
</evidence>
<keyword evidence="2" id="KW-1003">Cell membrane</keyword>
<keyword evidence="4" id="KW-0808">Transferase</keyword>
<gene>
    <name evidence="10" type="ORF">BRCON_0928</name>
</gene>
<dbReference type="GO" id="GO:0016763">
    <property type="term" value="F:pentosyltransferase activity"/>
    <property type="evidence" value="ECO:0007669"/>
    <property type="project" value="TreeGrafter"/>
</dbReference>
<feature type="transmembrane region" description="Helical" evidence="8">
    <location>
        <begin position="127"/>
        <end position="146"/>
    </location>
</feature>
<dbReference type="InterPro" id="IPR050297">
    <property type="entry name" value="LipidA_mod_glycosyltrf_83"/>
</dbReference>
<evidence type="ECO:0000256" key="8">
    <source>
        <dbReference type="SAM" id="Phobius"/>
    </source>
</evidence>
<dbReference type="PANTHER" id="PTHR33908">
    <property type="entry name" value="MANNOSYLTRANSFERASE YKCB-RELATED"/>
    <property type="match status" value="1"/>
</dbReference>
<dbReference type="GO" id="GO:0009103">
    <property type="term" value="P:lipopolysaccharide biosynthetic process"/>
    <property type="evidence" value="ECO:0007669"/>
    <property type="project" value="UniProtKB-ARBA"/>
</dbReference>
<feature type="transmembrane region" description="Helical" evidence="8">
    <location>
        <begin position="74"/>
        <end position="95"/>
    </location>
</feature>
<dbReference type="Pfam" id="PF13231">
    <property type="entry name" value="PMT_2"/>
    <property type="match status" value="1"/>
</dbReference>
<proteinExistence type="predicted"/>
<accession>A0A2Z4Y5K7</accession>